<dbReference type="Proteomes" id="UP001164746">
    <property type="component" value="Chromosome 13"/>
</dbReference>
<evidence type="ECO:0000256" key="3">
    <source>
        <dbReference type="ARBA" id="ARBA00022801"/>
    </source>
</evidence>
<gene>
    <name evidence="7" type="ORF">MAR_036472</name>
    <name evidence="8" type="ORF">MAR_036515</name>
</gene>
<keyword evidence="3" id="KW-0378">Hydrolase</keyword>
<dbReference type="Pfam" id="PF05049">
    <property type="entry name" value="IIGP"/>
    <property type="match status" value="1"/>
</dbReference>
<keyword evidence="9" id="KW-1185">Reference proteome</keyword>
<accession>A0ABY7FPK6</accession>
<proteinExistence type="inferred from homology"/>
<feature type="domain" description="IRG-type G" evidence="6">
    <location>
        <begin position="85"/>
        <end position="272"/>
    </location>
</feature>
<dbReference type="InterPro" id="IPR051515">
    <property type="entry name" value="IRG"/>
</dbReference>
<protein>
    <submittedName>
        <fullName evidence="8">TGTP2-like protein</fullName>
    </submittedName>
</protein>
<dbReference type="Gene3D" id="3.40.50.300">
    <property type="entry name" value="P-loop containing nucleotide triphosphate hydrolases"/>
    <property type="match status" value="1"/>
</dbReference>
<evidence type="ECO:0000313" key="7">
    <source>
        <dbReference type="EMBL" id="WAR22803.1"/>
    </source>
</evidence>
<evidence type="ECO:0000256" key="5">
    <source>
        <dbReference type="SAM" id="MobiDB-lite"/>
    </source>
</evidence>
<name>A0ABY7FPK6_MYAAR</name>
<keyword evidence="2" id="KW-0547">Nucleotide-binding</keyword>
<dbReference type="PANTHER" id="PTHR32341:SF9">
    <property type="entry name" value="IMMUNITY-RELATED GTPASE FAMILY M PROTEIN"/>
    <property type="match status" value="1"/>
</dbReference>
<dbReference type="InterPro" id="IPR027417">
    <property type="entry name" value="P-loop_NTPase"/>
</dbReference>
<evidence type="ECO:0000256" key="2">
    <source>
        <dbReference type="ARBA" id="ARBA00022741"/>
    </source>
</evidence>
<dbReference type="EMBL" id="CP111024">
    <property type="protein sequence ID" value="WAR22846.1"/>
    <property type="molecule type" value="Genomic_DNA"/>
</dbReference>
<evidence type="ECO:0000313" key="9">
    <source>
        <dbReference type="Proteomes" id="UP001164746"/>
    </source>
</evidence>
<organism evidence="8 9">
    <name type="scientific">Mya arenaria</name>
    <name type="common">Soft-shell clam</name>
    <dbReference type="NCBI Taxonomy" id="6604"/>
    <lineage>
        <taxon>Eukaryota</taxon>
        <taxon>Metazoa</taxon>
        <taxon>Spiralia</taxon>
        <taxon>Lophotrochozoa</taxon>
        <taxon>Mollusca</taxon>
        <taxon>Bivalvia</taxon>
        <taxon>Autobranchia</taxon>
        <taxon>Heteroconchia</taxon>
        <taxon>Euheterodonta</taxon>
        <taxon>Imparidentia</taxon>
        <taxon>Neoheterodontei</taxon>
        <taxon>Myida</taxon>
        <taxon>Myoidea</taxon>
        <taxon>Myidae</taxon>
        <taxon>Mya</taxon>
    </lineage>
</organism>
<evidence type="ECO:0000256" key="4">
    <source>
        <dbReference type="ARBA" id="ARBA00023134"/>
    </source>
</evidence>
<dbReference type="SUPFAM" id="SSF52540">
    <property type="entry name" value="P-loop containing nucleoside triphosphate hydrolases"/>
    <property type="match status" value="1"/>
</dbReference>
<sequence>MAVAALDESDDEATIAISSLDIQDESESEDVTEEYEDYELGSDFIDDLKVISDTETEEYRRILKETGYTALREKLEETINGWKKIKINIAVTGESGTGKSSFINSIRGLMADDPGAAEVSAVETTMKPTAYDHPDNPNLQVWDLPGIGTLNFTRENYLQEVDLNRFDFVLLLSSSRFKENDIWLAKEIFKLKPNFNLFFVRTKIDDDLRSSQKGRRKLQTAEDMHALQQEVRDNARLNLLKGEISNADIYLVDNHDTAAFDFGTIFSKLIQKVSRIKREAMIMSLTGVTNEVVQRELAILKSRISLVSKTAAVAAVFANTGTNKYPAEIDVLLKECRFYRSQLGLNLESLQIIANRLEIDFEKLLAKLAMKSHIYVDSEDRFAMYYRVVKKIEPKLWHTLPIIGDMLKVKAYQKQCAFLMKSFLDICAKETHDLQMHMTMALEGSDN</sequence>
<evidence type="ECO:0000313" key="8">
    <source>
        <dbReference type="EMBL" id="WAR22846.1"/>
    </source>
</evidence>
<evidence type="ECO:0000256" key="1">
    <source>
        <dbReference type="ARBA" id="ARBA00005429"/>
    </source>
</evidence>
<feature type="region of interest" description="Disordered" evidence="5">
    <location>
        <begin position="1"/>
        <end position="30"/>
    </location>
</feature>
<reference evidence="8" key="1">
    <citation type="submission" date="2022-11" db="EMBL/GenBank/DDBJ databases">
        <title>Centuries of genome instability and evolution in soft-shell clam transmissible cancer (bioRxiv).</title>
        <authorList>
            <person name="Hart S.F.M."/>
            <person name="Yonemitsu M.A."/>
            <person name="Giersch R.M."/>
            <person name="Beal B.F."/>
            <person name="Arriagada G."/>
            <person name="Davis B.W."/>
            <person name="Ostrander E.A."/>
            <person name="Goff S.P."/>
            <person name="Metzger M.J."/>
        </authorList>
    </citation>
    <scope>NUCLEOTIDE SEQUENCE</scope>
    <source>
        <strain evidence="8">MELC-2E11</strain>
        <tissue evidence="8">Siphon/mantle</tissue>
    </source>
</reference>
<dbReference type="InterPro" id="IPR007743">
    <property type="entry name" value="Immunity-related_GTPase-like"/>
</dbReference>
<dbReference type="PROSITE" id="PS51716">
    <property type="entry name" value="G_IRG"/>
    <property type="match status" value="1"/>
</dbReference>
<dbReference type="PANTHER" id="PTHR32341">
    <property type="entry name" value="INTERFERON-INDUCIBLE GTPASE"/>
    <property type="match status" value="1"/>
</dbReference>
<dbReference type="InterPro" id="IPR030385">
    <property type="entry name" value="G_IRG_dom"/>
</dbReference>
<dbReference type="EMBL" id="CP111024">
    <property type="protein sequence ID" value="WAR22803.1"/>
    <property type="molecule type" value="Genomic_DNA"/>
</dbReference>
<evidence type="ECO:0000259" key="6">
    <source>
        <dbReference type="PROSITE" id="PS51716"/>
    </source>
</evidence>
<keyword evidence="4" id="KW-0342">GTP-binding</keyword>
<comment type="similarity">
    <text evidence="1">Belongs to the TRAFAC class dynamin-like GTPase superfamily. IRG family.</text>
</comment>